<dbReference type="SMART" id="SM00646">
    <property type="entry name" value="Ami_3"/>
    <property type="match status" value="1"/>
</dbReference>
<dbReference type="AlphaFoldDB" id="A0A6J7AUD9"/>
<dbReference type="GO" id="GO:0008745">
    <property type="term" value="F:N-acetylmuramoyl-L-alanine amidase activity"/>
    <property type="evidence" value="ECO:0007669"/>
    <property type="project" value="InterPro"/>
</dbReference>
<evidence type="ECO:0000256" key="2">
    <source>
        <dbReference type="SAM" id="MobiDB-lite"/>
    </source>
</evidence>
<dbReference type="GO" id="GO:0009253">
    <property type="term" value="P:peptidoglycan catabolic process"/>
    <property type="evidence" value="ECO:0007669"/>
    <property type="project" value="InterPro"/>
</dbReference>
<feature type="region of interest" description="Disordered" evidence="2">
    <location>
        <begin position="65"/>
        <end position="90"/>
    </location>
</feature>
<dbReference type="Pfam" id="PF01520">
    <property type="entry name" value="Amidase_3"/>
    <property type="match status" value="1"/>
</dbReference>
<dbReference type="InterPro" id="IPR050695">
    <property type="entry name" value="N-acetylmuramoyl_amidase_3"/>
</dbReference>
<dbReference type="GO" id="GO:0030288">
    <property type="term" value="C:outer membrane-bounded periplasmic space"/>
    <property type="evidence" value="ECO:0007669"/>
    <property type="project" value="TreeGrafter"/>
</dbReference>
<evidence type="ECO:0000313" key="5">
    <source>
        <dbReference type="EMBL" id="CAB4836393.1"/>
    </source>
</evidence>
<feature type="compositionally biased region" description="Low complexity" evidence="2">
    <location>
        <begin position="65"/>
        <end position="85"/>
    </location>
</feature>
<keyword evidence="1" id="KW-0378">Hydrolase</keyword>
<dbReference type="InterPro" id="IPR002508">
    <property type="entry name" value="MurNAc-LAA_cat"/>
</dbReference>
<reference evidence="5" key="1">
    <citation type="submission" date="2020-05" db="EMBL/GenBank/DDBJ databases">
        <authorList>
            <person name="Chiriac C."/>
            <person name="Salcher M."/>
            <person name="Ghai R."/>
            <person name="Kavagutti S V."/>
        </authorList>
    </citation>
    <scope>NUCLEOTIDE SEQUENCE</scope>
</reference>
<dbReference type="Gene3D" id="3.40.630.40">
    <property type="entry name" value="Zn-dependent exopeptidases"/>
    <property type="match status" value="1"/>
</dbReference>
<evidence type="ECO:0000313" key="4">
    <source>
        <dbReference type="EMBL" id="CAB4735612.1"/>
    </source>
</evidence>
<organism evidence="5">
    <name type="scientific">freshwater metagenome</name>
    <dbReference type="NCBI Taxonomy" id="449393"/>
    <lineage>
        <taxon>unclassified sequences</taxon>
        <taxon>metagenomes</taxon>
        <taxon>ecological metagenomes</taxon>
    </lineage>
</organism>
<proteinExistence type="predicted"/>
<feature type="domain" description="MurNAc-LAA" evidence="3">
    <location>
        <begin position="205"/>
        <end position="334"/>
    </location>
</feature>
<name>A0A6J7AUD9_9ZZZZ</name>
<dbReference type="CDD" id="cd02696">
    <property type="entry name" value="MurNAc-LAA"/>
    <property type="match status" value="1"/>
</dbReference>
<dbReference type="EMBL" id="CAFABA010000171">
    <property type="protein sequence ID" value="CAB4836393.1"/>
    <property type="molecule type" value="Genomic_DNA"/>
</dbReference>
<dbReference type="SUPFAM" id="SSF53187">
    <property type="entry name" value="Zn-dependent exopeptidases"/>
    <property type="match status" value="1"/>
</dbReference>
<protein>
    <submittedName>
        <fullName evidence="5">Unannotated protein</fullName>
    </submittedName>
</protein>
<dbReference type="PANTHER" id="PTHR30404">
    <property type="entry name" value="N-ACETYLMURAMOYL-L-ALANINE AMIDASE"/>
    <property type="match status" value="1"/>
</dbReference>
<sequence>MTEPVRHVSAPDFLRTRRRGVPLRTPRVASAVVLATFVLAGCGVQAHTVEVPVTRPTLFPPNYTTAPTTSAAPGGSTMASSTSTTKVPRPIPAVLADGKPRAVVTSTGVVAAVDSVRADGAFVVTSPCGAAVAVSKATPIVAANVVLDPGHGGALDPGTVGPTGTKEAAVNLAVAQAAAAQLEAFGVKVVLTRTADYYSTLASRARVATSLAPNAFVSIHHNGAPDHVEDRPGTEVYYQADDERSSKRLAGLIYEEVTIALAPQKIRWGWYADAGVKARLNDQGRDYYGILRNAAGVPSALAELSYLTDAAEEALLKTPEFQKLEGAAVARGILRYLTTDDPGSGFVGASKRTDATTGGGSTICVDPPLQ</sequence>
<gene>
    <name evidence="4" type="ORF">UFOPK2754_00801</name>
    <name evidence="5" type="ORF">UFOPK3139_02845</name>
</gene>
<dbReference type="EMBL" id="CAEZYR010000021">
    <property type="protein sequence ID" value="CAB4735612.1"/>
    <property type="molecule type" value="Genomic_DNA"/>
</dbReference>
<accession>A0A6J7AUD9</accession>
<evidence type="ECO:0000256" key="1">
    <source>
        <dbReference type="ARBA" id="ARBA00022801"/>
    </source>
</evidence>
<evidence type="ECO:0000259" key="3">
    <source>
        <dbReference type="SMART" id="SM00646"/>
    </source>
</evidence>
<dbReference type="PANTHER" id="PTHR30404:SF0">
    <property type="entry name" value="N-ACETYLMURAMOYL-L-ALANINE AMIDASE AMIC"/>
    <property type="match status" value="1"/>
</dbReference>